<dbReference type="Gene3D" id="1.20.1440.310">
    <property type="match status" value="1"/>
</dbReference>
<keyword evidence="6" id="KW-0732">Signal</keyword>
<gene>
    <name evidence="7" type="ORF">FHX37_1067</name>
</gene>
<feature type="signal peptide" evidence="6">
    <location>
        <begin position="1"/>
        <end position="25"/>
    </location>
</feature>
<dbReference type="Proteomes" id="UP000317422">
    <property type="component" value="Unassembled WGS sequence"/>
</dbReference>
<keyword evidence="3" id="KW-0378">Hydrolase</keyword>
<evidence type="ECO:0000256" key="5">
    <source>
        <dbReference type="SAM" id="MobiDB-lite"/>
    </source>
</evidence>
<dbReference type="InterPro" id="IPR006311">
    <property type="entry name" value="TAT_signal"/>
</dbReference>
<dbReference type="RefSeq" id="WP_141922420.1">
    <property type="nucleotide sequence ID" value="NZ_VFQC01000001.1"/>
</dbReference>
<dbReference type="InterPro" id="IPR023214">
    <property type="entry name" value="HAD_sf"/>
</dbReference>
<evidence type="ECO:0000256" key="4">
    <source>
        <dbReference type="ARBA" id="ARBA00022842"/>
    </source>
</evidence>
<comment type="similarity">
    <text evidence="1">Belongs to the HAD-like hydrolase superfamily. SerB family.</text>
</comment>
<name>A0A543NHC6_9ACTN</name>
<comment type="caution">
    <text evidence="7">The sequence shown here is derived from an EMBL/GenBank/DDBJ whole genome shotgun (WGS) entry which is preliminary data.</text>
</comment>
<dbReference type="AlphaFoldDB" id="A0A543NHC6"/>
<dbReference type="InterPro" id="IPR050582">
    <property type="entry name" value="HAD-like_SerB"/>
</dbReference>
<accession>A0A543NHC6</accession>
<evidence type="ECO:0000256" key="2">
    <source>
        <dbReference type="ARBA" id="ARBA00022723"/>
    </source>
</evidence>
<feature type="region of interest" description="Disordered" evidence="5">
    <location>
        <begin position="327"/>
        <end position="359"/>
    </location>
</feature>
<feature type="chain" id="PRO_5022029958" description="Haloacid dehalogenase-like hydrolase" evidence="6">
    <location>
        <begin position="26"/>
        <end position="359"/>
    </location>
</feature>
<dbReference type="Gene3D" id="3.40.50.1000">
    <property type="entry name" value="HAD superfamily/HAD-like"/>
    <property type="match status" value="1"/>
</dbReference>
<dbReference type="EMBL" id="VFQC01000001">
    <property type="protein sequence ID" value="TQN31174.1"/>
    <property type="molecule type" value="Genomic_DNA"/>
</dbReference>
<evidence type="ECO:0000313" key="7">
    <source>
        <dbReference type="EMBL" id="TQN31174.1"/>
    </source>
</evidence>
<dbReference type="InterPro" id="IPR036412">
    <property type="entry name" value="HAD-like_sf"/>
</dbReference>
<dbReference type="PANTHER" id="PTHR43344:SF13">
    <property type="entry name" value="PHOSPHATASE RV3661-RELATED"/>
    <property type="match status" value="1"/>
</dbReference>
<evidence type="ECO:0000313" key="8">
    <source>
        <dbReference type="Proteomes" id="UP000317422"/>
    </source>
</evidence>
<protein>
    <recommendedName>
        <fullName evidence="9">Haloacid dehalogenase-like hydrolase</fullName>
    </recommendedName>
</protein>
<dbReference type="GO" id="GO:0016787">
    <property type="term" value="F:hydrolase activity"/>
    <property type="evidence" value="ECO:0007669"/>
    <property type="project" value="UniProtKB-KW"/>
</dbReference>
<sequence length="359" mass="39513">MRFVPRRRVLAAGIACSALVGTLSAASSAAADPDRASLEQWPGDQGHQLERMITRFSDKGEYATFDADNTIWKNDLEESLIPFLEMKGVLTRENIDPALKLVDFEEGESLSAYYNRLCEAGTPTCYAWAAQVFSGLSLGEAKDYVDELMEREEPIPTNEWEGGELVDTTVKPPEIYPAQRELITTLREHGISVYVVTAAHQELASMVVSDPQYGLDVPESQVIGVQTLLENPETGELGTGTDLREDGTEVTDAFEFTSSLSTPATWQSGKAGAIQERIDPVQRPVLAAGDSDYTDEHMLFYADAQHGGLRLFVDRDADYTAGIREEADSRAQRQKELNQPPKADEGWLFATPEELGVAD</sequence>
<evidence type="ECO:0000256" key="6">
    <source>
        <dbReference type="SAM" id="SignalP"/>
    </source>
</evidence>
<dbReference type="OrthoDB" id="9799365at2"/>
<evidence type="ECO:0000256" key="3">
    <source>
        <dbReference type="ARBA" id="ARBA00022801"/>
    </source>
</evidence>
<reference evidence="7 8" key="1">
    <citation type="submission" date="2019-06" db="EMBL/GenBank/DDBJ databases">
        <title>Sequencing the genomes of 1000 actinobacteria strains.</title>
        <authorList>
            <person name="Klenk H.-P."/>
        </authorList>
    </citation>
    <scope>NUCLEOTIDE SEQUENCE [LARGE SCALE GENOMIC DNA]</scope>
    <source>
        <strain evidence="7 8">DSM 45015</strain>
    </source>
</reference>
<keyword evidence="8" id="KW-1185">Reference proteome</keyword>
<keyword evidence="2" id="KW-0479">Metal-binding</keyword>
<dbReference type="PANTHER" id="PTHR43344">
    <property type="entry name" value="PHOSPHOSERINE PHOSPHATASE"/>
    <property type="match status" value="1"/>
</dbReference>
<proteinExistence type="inferred from homology"/>
<keyword evidence="4" id="KW-0460">Magnesium</keyword>
<dbReference type="SUPFAM" id="SSF56784">
    <property type="entry name" value="HAD-like"/>
    <property type="match status" value="1"/>
</dbReference>
<organism evidence="7 8">
    <name type="scientific">Haloactinospora alba</name>
    <dbReference type="NCBI Taxonomy" id="405555"/>
    <lineage>
        <taxon>Bacteria</taxon>
        <taxon>Bacillati</taxon>
        <taxon>Actinomycetota</taxon>
        <taxon>Actinomycetes</taxon>
        <taxon>Streptosporangiales</taxon>
        <taxon>Nocardiopsidaceae</taxon>
        <taxon>Haloactinospora</taxon>
    </lineage>
</organism>
<feature type="compositionally biased region" description="Basic and acidic residues" evidence="5">
    <location>
        <begin position="327"/>
        <end position="336"/>
    </location>
</feature>
<evidence type="ECO:0008006" key="9">
    <source>
        <dbReference type="Google" id="ProtNLM"/>
    </source>
</evidence>
<dbReference type="PROSITE" id="PS51318">
    <property type="entry name" value="TAT"/>
    <property type="match status" value="1"/>
</dbReference>
<evidence type="ECO:0000256" key="1">
    <source>
        <dbReference type="ARBA" id="ARBA00009184"/>
    </source>
</evidence>
<dbReference type="GO" id="GO:0046872">
    <property type="term" value="F:metal ion binding"/>
    <property type="evidence" value="ECO:0007669"/>
    <property type="project" value="UniProtKB-KW"/>
</dbReference>